<protein>
    <submittedName>
        <fullName evidence="1">Uncharacterized protein</fullName>
    </submittedName>
</protein>
<comment type="caution">
    <text evidence="1">The sequence shown here is derived from an EMBL/GenBank/DDBJ whole genome shotgun (WGS) entry which is preliminary data.</text>
</comment>
<dbReference type="AlphaFoldDB" id="A0AA39VVD0"/>
<proteinExistence type="predicted"/>
<dbReference type="EMBL" id="JAUESC010000380">
    <property type="protein sequence ID" value="KAK0592348.1"/>
    <property type="molecule type" value="Genomic_DNA"/>
</dbReference>
<gene>
    <name evidence="1" type="ORF">LWI29_017558</name>
</gene>
<evidence type="ECO:0000313" key="1">
    <source>
        <dbReference type="EMBL" id="KAK0592348.1"/>
    </source>
</evidence>
<reference evidence="1" key="1">
    <citation type="journal article" date="2022" name="Plant J.">
        <title>Strategies of tolerance reflected in two North American maple genomes.</title>
        <authorList>
            <person name="McEvoy S.L."/>
            <person name="Sezen U.U."/>
            <person name="Trouern-Trend A."/>
            <person name="McMahon S.M."/>
            <person name="Schaberg P.G."/>
            <person name="Yang J."/>
            <person name="Wegrzyn J.L."/>
            <person name="Swenson N.G."/>
        </authorList>
    </citation>
    <scope>NUCLEOTIDE SEQUENCE</scope>
    <source>
        <strain evidence="1">NS2018</strain>
    </source>
</reference>
<reference evidence="1" key="2">
    <citation type="submission" date="2023-06" db="EMBL/GenBank/DDBJ databases">
        <authorList>
            <person name="Swenson N.G."/>
            <person name="Wegrzyn J.L."/>
            <person name="Mcevoy S.L."/>
        </authorList>
    </citation>
    <scope>NUCLEOTIDE SEQUENCE</scope>
    <source>
        <strain evidence="1">NS2018</strain>
        <tissue evidence="1">Leaf</tissue>
    </source>
</reference>
<name>A0AA39VVD0_ACESA</name>
<dbReference type="Proteomes" id="UP001168877">
    <property type="component" value="Unassembled WGS sequence"/>
</dbReference>
<keyword evidence="2" id="KW-1185">Reference proteome</keyword>
<sequence length="67" mass="7048">MFDQRIFLPPATVPSPGSPKVLSSAAAAAVVVANLQLSSSQVKGRSDGSVLPKMPHVTYWVVTVAVW</sequence>
<accession>A0AA39VVD0</accession>
<organism evidence="1 2">
    <name type="scientific">Acer saccharum</name>
    <name type="common">Sugar maple</name>
    <dbReference type="NCBI Taxonomy" id="4024"/>
    <lineage>
        <taxon>Eukaryota</taxon>
        <taxon>Viridiplantae</taxon>
        <taxon>Streptophyta</taxon>
        <taxon>Embryophyta</taxon>
        <taxon>Tracheophyta</taxon>
        <taxon>Spermatophyta</taxon>
        <taxon>Magnoliopsida</taxon>
        <taxon>eudicotyledons</taxon>
        <taxon>Gunneridae</taxon>
        <taxon>Pentapetalae</taxon>
        <taxon>rosids</taxon>
        <taxon>malvids</taxon>
        <taxon>Sapindales</taxon>
        <taxon>Sapindaceae</taxon>
        <taxon>Hippocastanoideae</taxon>
        <taxon>Acereae</taxon>
        <taxon>Acer</taxon>
    </lineage>
</organism>
<evidence type="ECO:0000313" key="2">
    <source>
        <dbReference type="Proteomes" id="UP001168877"/>
    </source>
</evidence>